<dbReference type="Pfam" id="PF07839">
    <property type="entry name" value="CaM_binding"/>
    <property type="match status" value="1"/>
</dbReference>
<feature type="region of interest" description="Disordered" evidence="1">
    <location>
        <begin position="187"/>
        <end position="420"/>
    </location>
</feature>
<feature type="compositionally biased region" description="Polar residues" evidence="1">
    <location>
        <begin position="337"/>
        <end position="346"/>
    </location>
</feature>
<keyword evidence="4" id="KW-1185">Reference proteome</keyword>
<dbReference type="AlphaFoldDB" id="A0AAD7PXJ9"/>
<dbReference type="PANTHER" id="PTHR33349:SF1">
    <property type="entry name" value="EMB|CAB62594.1"/>
    <property type="match status" value="1"/>
</dbReference>
<dbReference type="PANTHER" id="PTHR33349">
    <property type="entry name" value="EMB|CAB62594.1"/>
    <property type="match status" value="1"/>
</dbReference>
<dbReference type="GO" id="GO:0005516">
    <property type="term" value="F:calmodulin binding"/>
    <property type="evidence" value="ECO:0007669"/>
    <property type="project" value="InterPro"/>
</dbReference>
<gene>
    <name evidence="3" type="ORF">O6P43_009130</name>
</gene>
<feature type="compositionally biased region" description="Basic and acidic residues" evidence="1">
    <location>
        <begin position="309"/>
        <end position="324"/>
    </location>
</feature>
<sequence length="558" mass="61621">MAHGSVYLPMTFEITKPGGVNSRRNSIGKGNPVNSKEKIFPHYLRASAGSCHDFCKYGNKHAFELKDKQPIPKRGTRKPLNDQNLREIIRLPGTKMTSVLKLKGSLDSVSQMPNTSDPYKCKISTKPPGSEKQIESEVQEKRENALLENAKPSPQLKSCTSGTPKTIKLKFSSKLASSGAKDMKLSAKHATVSKPNPATVYPISSLDSSKGIKGQSNSDVKKGKGTATPKESVRKSQTPSRDISTSKPSLSRVASINARKHTSLQLVSPMKNQKKSRTVELKLLINKETNERNKSSQKVVSHLKNQGMTRKDEPKEHNNEEVPERTLYVIETESKNKTLGSDQNASHCVDLSLPRSPSSSEFQSSSKSQPFSYQEEDQEESEYNISQADGDSPSGDTDFGNVEDAETLEGEDKRNQRKNIGMNCSEGKVCQSLSLKFRRGKVVNTHSESNGLRKLKFKRGKILEVNLNVKADDQRRSFERTDEADGGAADTAPGPEKVVLRHQDVQGKKDAQGLFNNVIEETASKLVETRKSKVKALVCAFETVISLQERKTYANTVS</sequence>
<dbReference type="SMART" id="SM01054">
    <property type="entry name" value="CaM_binding"/>
    <property type="match status" value="1"/>
</dbReference>
<reference evidence="3" key="1">
    <citation type="journal article" date="2023" name="Science">
        <title>Elucidation of the pathway for biosynthesis of saponin adjuvants from the soapbark tree.</title>
        <authorList>
            <person name="Reed J."/>
            <person name="Orme A."/>
            <person name="El-Demerdash A."/>
            <person name="Owen C."/>
            <person name="Martin L.B.B."/>
            <person name="Misra R.C."/>
            <person name="Kikuchi S."/>
            <person name="Rejzek M."/>
            <person name="Martin A.C."/>
            <person name="Harkess A."/>
            <person name="Leebens-Mack J."/>
            <person name="Louveau T."/>
            <person name="Stephenson M.J."/>
            <person name="Osbourn A."/>
        </authorList>
    </citation>
    <scope>NUCLEOTIDE SEQUENCE</scope>
    <source>
        <strain evidence="3">S10</strain>
    </source>
</reference>
<feature type="compositionally biased region" description="Polar residues" evidence="1">
    <location>
        <begin position="296"/>
        <end position="308"/>
    </location>
</feature>
<feature type="domain" description="Calmodulin-binding" evidence="2">
    <location>
        <begin position="431"/>
        <end position="546"/>
    </location>
</feature>
<protein>
    <submittedName>
        <fullName evidence="3">Calmodulin-binding domain</fullName>
    </submittedName>
</protein>
<evidence type="ECO:0000313" key="3">
    <source>
        <dbReference type="EMBL" id="KAJ7971040.1"/>
    </source>
</evidence>
<dbReference type="InterPro" id="IPR012417">
    <property type="entry name" value="CaM-bd_dom_pln"/>
</dbReference>
<evidence type="ECO:0000313" key="4">
    <source>
        <dbReference type="Proteomes" id="UP001163823"/>
    </source>
</evidence>
<dbReference type="EMBL" id="JARAOO010000004">
    <property type="protein sequence ID" value="KAJ7971040.1"/>
    <property type="molecule type" value="Genomic_DNA"/>
</dbReference>
<feature type="compositionally biased region" description="Low complexity" evidence="1">
    <location>
        <begin position="351"/>
        <end position="373"/>
    </location>
</feature>
<organism evidence="3 4">
    <name type="scientific">Quillaja saponaria</name>
    <name type="common">Soap bark tree</name>
    <dbReference type="NCBI Taxonomy" id="32244"/>
    <lineage>
        <taxon>Eukaryota</taxon>
        <taxon>Viridiplantae</taxon>
        <taxon>Streptophyta</taxon>
        <taxon>Embryophyta</taxon>
        <taxon>Tracheophyta</taxon>
        <taxon>Spermatophyta</taxon>
        <taxon>Magnoliopsida</taxon>
        <taxon>eudicotyledons</taxon>
        <taxon>Gunneridae</taxon>
        <taxon>Pentapetalae</taxon>
        <taxon>rosids</taxon>
        <taxon>fabids</taxon>
        <taxon>Fabales</taxon>
        <taxon>Quillajaceae</taxon>
        <taxon>Quillaja</taxon>
    </lineage>
</organism>
<accession>A0AAD7PXJ9</accession>
<feature type="compositionally biased region" description="Low complexity" evidence="1">
    <location>
        <begin position="486"/>
        <end position="496"/>
    </location>
</feature>
<dbReference type="KEGG" id="qsa:O6P43_009130"/>
<dbReference type="Proteomes" id="UP001163823">
    <property type="component" value="Chromosome 4"/>
</dbReference>
<name>A0AAD7PXJ9_QUISA</name>
<evidence type="ECO:0000256" key="1">
    <source>
        <dbReference type="SAM" id="MobiDB-lite"/>
    </source>
</evidence>
<comment type="caution">
    <text evidence="3">The sequence shown here is derived from an EMBL/GenBank/DDBJ whole genome shotgun (WGS) entry which is preliminary data.</text>
</comment>
<proteinExistence type="predicted"/>
<feature type="compositionally biased region" description="Polar residues" evidence="1">
    <location>
        <begin position="235"/>
        <end position="254"/>
    </location>
</feature>
<feature type="region of interest" description="Disordered" evidence="1">
    <location>
        <begin position="476"/>
        <end position="496"/>
    </location>
</feature>
<evidence type="ECO:0000259" key="2">
    <source>
        <dbReference type="SMART" id="SM01054"/>
    </source>
</evidence>